<evidence type="ECO:0000313" key="8">
    <source>
        <dbReference type="EMBL" id="SJN19992.1"/>
    </source>
</evidence>
<protein>
    <submittedName>
        <fullName evidence="8">Petrobactin ABC transporter, periplasmic binding protein</fullName>
    </submittedName>
</protein>
<feature type="region of interest" description="Disordered" evidence="5">
    <location>
        <begin position="31"/>
        <end position="51"/>
    </location>
</feature>
<evidence type="ECO:0000256" key="5">
    <source>
        <dbReference type="SAM" id="MobiDB-lite"/>
    </source>
</evidence>
<dbReference type="PANTHER" id="PTHR30532">
    <property type="entry name" value="IRON III DICITRATE-BINDING PERIPLASMIC PROTEIN"/>
    <property type="match status" value="1"/>
</dbReference>
<feature type="domain" description="Fe/B12 periplasmic-binding" evidence="7">
    <location>
        <begin position="69"/>
        <end position="344"/>
    </location>
</feature>
<feature type="signal peptide" evidence="6">
    <location>
        <begin position="1"/>
        <end position="26"/>
    </location>
</feature>
<evidence type="ECO:0000259" key="7">
    <source>
        <dbReference type="PROSITE" id="PS50983"/>
    </source>
</evidence>
<dbReference type="GO" id="GO:0030288">
    <property type="term" value="C:outer membrane-bounded periplasmic space"/>
    <property type="evidence" value="ECO:0007669"/>
    <property type="project" value="TreeGrafter"/>
</dbReference>
<dbReference type="SUPFAM" id="SSF53807">
    <property type="entry name" value="Helical backbone' metal receptor"/>
    <property type="match status" value="1"/>
</dbReference>
<dbReference type="EMBL" id="FUKP01000018">
    <property type="protein sequence ID" value="SJN19992.1"/>
    <property type="molecule type" value="Genomic_DNA"/>
</dbReference>
<reference evidence="8 9" key="1">
    <citation type="submission" date="2017-02" db="EMBL/GenBank/DDBJ databases">
        <authorList>
            <person name="Peterson S.W."/>
        </authorList>
    </citation>
    <scope>NUCLEOTIDE SEQUENCE [LARGE SCALE GENOMIC DNA]</scope>
    <source>
        <strain evidence="8 9">2B3F</strain>
    </source>
</reference>
<dbReference type="PROSITE" id="PS50983">
    <property type="entry name" value="FE_B12_PBP"/>
    <property type="match status" value="1"/>
</dbReference>
<dbReference type="Proteomes" id="UP000196230">
    <property type="component" value="Unassembled WGS sequence"/>
</dbReference>
<dbReference type="InterPro" id="IPR002491">
    <property type="entry name" value="ABC_transptr_periplasmic_BD"/>
</dbReference>
<dbReference type="PANTHER" id="PTHR30532:SF28">
    <property type="entry name" value="PETROBACTIN-BINDING PROTEIN YCLQ"/>
    <property type="match status" value="1"/>
</dbReference>
<keyword evidence="4 6" id="KW-0732">Signal</keyword>
<dbReference type="Pfam" id="PF01497">
    <property type="entry name" value="Peripla_BP_2"/>
    <property type="match status" value="1"/>
</dbReference>
<evidence type="ECO:0000313" key="9">
    <source>
        <dbReference type="Proteomes" id="UP000196230"/>
    </source>
</evidence>
<accession>A0A1R4IJA0</accession>
<evidence type="ECO:0000256" key="2">
    <source>
        <dbReference type="ARBA" id="ARBA00008814"/>
    </source>
</evidence>
<feature type="chain" id="PRO_5039669279" evidence="6">
    <location>
        <begin position="27"/>
        <end position="344"/>
    </location>
</feature>
<sequence length="344" mass="36688">MAFFRQRPTGALALSAAALLALSACAGGDTSSTSSGASASASQAEQGTPAATVTDMAGDEITLPEDPESVIATDNRSFRTLDDWGVELSAAPRALMNGTGVSYEEDDDVYDLGSHREPDMEGFVTAEPDLIINGQRFSGMKEDIKGLAPEAAVVDTNIDTEAEDFRMDEALKQHTTLLGDVFGHQDDAKKLIEDFDASIERAKDAYDKDQTVMGLIASGGNLAYAAPSTGRAVGPVFDMLGLTPSLDQDGSTNHMGDDISVEAIAQSNPDWIIVMDRDAATSASKEADYSTAEELIKQSPALKDVTAVKEDQIIYLPNNFYLTEDIQNYTTLMNEIADAFESKA</sequence>
<dbReference type="Gene3D" id="3.40.50.1980">
    <property type="entry name" value="Nitrogenase molybdenum iron protein domain"/>
    <property type="match status" value="2"/>
</dbReference>
<organism evidence="8 9">
    <name type="scientific">Micrococcus lylae</name>
    <dbReference type="NCBI Taxonomy" id="1273"/>
    <lineage>
        <taxon>Bacteria</taxon>
        <taxon>Bacillati</taxon>
        <taxon>Actinomycetota</taxon>
        <taxon>Actinomycetes</taxon>
        <taxon>Micrococcales</taxon>
        <taxon>Micrococcaceae</taxon>
        <taxon>Micrococcus</taxon>
    </lineage>
</organism>
<dbReference type="PROSITE" id="PS51257">
    <property type="entry name" value="PROKAR_LIPOPROTEIN"/>
    <property type="match status" value="1"/>
</dbReference>
<feature type="compositionally biased region" description="Low complexity" evidence="5">
    <location>
        <begin position="31"/>
        <end position="44"/>
    </location>
</feature>
<evidence type="ECO:0000256" key="3">
    <source>
        <dbReference type="ARBA" id="ARBA00022448"/>
    </source>
</evidence>
<name>A0A1R4IJA0_9MICC</name>
<dbReference type="RefSeq" id="WP_087133590.1">
    <property type="nucleotide sequence ID" value="NZ_FUKP01000018.1"/>
</dbReference>
<dbReference type="AlphaFoldDB" id="A0A1R4IJA0"/>
<comment type="subcellular location">
    <subcellularLocation>
        <location evidence="1">Cell envelope</location>
    </subcellularLocation>
</comment>
<comment type="similarity">
    <text evidence="2">Belongs to the bacterial solute-binding protein 8 family.</text>
</comment>
<evidence type="ECO:0000256" key="1">
    <source>
        <dbReference type="ARBA" id="ARBA00004196"/>
    </source>
</evidence>
<keyword evidence="3" id="KW-0813">Transport</keyword>
<evidence type="ECO:0000256" key="4">
    <source>
        <dbReference type="ARBA" id="ARBA00022729"/>
    </source>
</evidence>
<proteinExistence type="inferred from homology"/>
<dbReference type="InterPro" id="IPR051313">
    <property type="entry name" value="Bact_iron-sidero_bind"/>
</dbReference>
<gene>
    <name evidence="8" type="ORF">FM125_02865</name>
</gene>
<evidence type="ECO:0000256" key="6">
    <source>
        <dbReference type="SAM" id="SignalP"/>
    </source>
</evidence>
<dbReference type="GO" id="GO:1901678">
    <property type="term" value="P:iron coordination entity transport"/>
    <property type="evidence" value="ECO:0007669"/>
    <property type="project" value="UniProtKB-ARBA"/>
</dbReference>